<dbReference type="Pfam" id="PF00583">
    <property type="entry name" value="Acetyltransf_1"/>
    <property type="match status" value="1"/>
</dbReference>
<feature type="domain" description="N-acetyltransferase" evidence="1">
    <location>
        <begin position="38"/>
        <end position="173"/>
    </location>
</feature>
<comment type="caution">
    <text evidence="2">The sequence shown here is derived from an EMBL/GenBank/DDBJ whole genome shotgun (WGS) entry which is preliminary data.</text>
</comment>
<gene>
    <name evidence="2" type="ORF">OM075_16895</name>
</gene>
<dbReference type="EMBL" id="JAPDPJ010000045">
    <property type="protein sequence ID" value="MCW3788152.1"/>
    <property type="molecule type" value="Genomic_DNA"/>
</dbReference>
<dbReference type="PROSITE" id="PS51186">
    <property type="entry name" value="GNAT"/>
    <property type="match status" value="1"/>
</dbReference>
<dbReference type="InterPro" id="IPR000182">
    <property type="entry name" value="GNAT_dom"/>
</dbReference>
<dbReference type="InterPro" id="IPR016181">
    <property type="entry name" value="Acyl_CoA_acyltransferase"/>
</dbReference>
<keyword evidence="2" id="KW-0808">Transferase</keyword>
<reference evidence="2" key="1">
    <citation type="submission" date="2022-10" db="EMBL/GenBank/DDBJ databases">
        <authorList>
            <person name="Yu W.X."/>
        </authorList>
    </citation>
    <scope>NUCLEOTIDE SEQUENCE</scope>
    <source>
        <strain evidence="2">AAT</strain>
    </source>
</reference>
<evidence type="ECO:0000259" key="1">
    <source>
        <dbReference type="PROSITE" id="PS51186"/>
    </source>
</evidence>
<proteinExistence type="predicted"/>
<keyword evidence="3" id="KW-1185">Reference proteome</keyword>
<keyword evidence="2" id="KW-0012">Acyltransferase</keyword>
<dbReference type="RefSeq" id="WP_301191713.1">
    <property type="nucleotide sequence ID" value="NZ_JAPDPJ010000045.1"/>
</dbReference>
<accession>A0AAE3M6W8</accession>
<sequence>MPYKTVDSKITFLKLEQRIDYCLIENKHIKLIKQDTPITAESYLKLYTTVGENYNWLDRLFMDKSILIDKINSPRTQIFTFSIHEEFAGYCELILEEKYVEILYFGLAQQFIGKGFGKYLLSKTIEKAWSFNPQWIQLNTCDLDHPNALGTYKSLGFVAYKTMTEKKKVKRTESEG</sequence>
<dbReference type="AlphaFoldDB" id="A0AAE3M6W8"/>
<dbReference type="EC" id="2.3.1.-" evidence="2"/>
<protein>
    <submittedName>
        <fullName evidence="2">GNAT family N-acetyltransferase</fullName>
        <ecNumber evidence="2">2.3.1.-</ecNumber>
    </submittedName>
</protein>
<evidence type="ECO:0000313" key="2">
    <source>
        <dbReference type="EMBL" id="MCW3788152.1"/>
    </source>
</evidence>
<organism evidence="2 3">
    <name type="scientific">Plebeiibacterium sediminum</name>
    <dbReference type="NCBI Taxonomy" id="2992112"/>
    <lineage>
        <taxon>Bacteria</taxon>
        <taxon>Pseudomonadati</taxon>
        <taxon>Bacteroidota</taxon>
        <taxon>Bacteroidia</taxon>
        <taxon>Marinilabiliales</taxon>
        <taxon>Marinilabiliaceae</taxon>
        <taxon>Plebeiibacterium</taxon>
    </lineage>
</organism>
<dbReference type="GO" id="GO:0016747">
    <property type="term" value="F:acyltransferase activity, transferring groups other than amino-acyl groups"/>
    <property type="evidence" value="ECO:0007669"/>
    <property type="project" value="InterPro"/>
</dbReference>
<evidence type="ECO:0000313" key="3">
    <source>
        <dbReference type="Proteomes" id="UP001209229"/>
    </source>
</evidence>
<name>A0AAE3M6W8_9BACT</name>
<dbReference type="Gene3D" id="3.40.630.30">
    <property type="match status" value="1"/>
</dbReference>
<dbReference type="SUPFAM" id="SSF55729">
    <property type="entry name" value="Acyl-CoA N-acyltransferases (Nat)"/>
    <property type="match status" value="1"/>
</dbReference>
<dbReference type="Proteomes" id="UP001209229">
    <property type="component" value="Unassembled WGS sequence"/>
</dbReference>